<organism evidence="4 5">
    <name type="scientific">Rhizobium mesoamericanum STM3625</name>
    <dbReference type="NCBI Taxonomy" id="1211777"/>
    <lineage>
        <taxon>Bacteria</taxon>
        <taxon>Pseudomonadati</taxon>
        <taxon>Pseudomonadota</taxon>
        <taxon>Alphaproteobacteria</taxon>
        <taxon>Hyphomicrobiales</taxon>
        <taxon>Rhizobiaceae</taxon>
        <taxon>Rhizobium/Agrobacterium group</taxon>
        <taxon>Rhizobium</taxon>
    </lineage>
</organism>
<comment type="caution">
    <text evidence="4">The sequence shown here is derived from an EMBL/GenBank/DDBJ whole genome shotgun (WGS) entry which is preliminary data.</text>
</comment>
<reference evidence="4 5" key="1">
    <citation type="journal article" date="2013" name="Genome Announc.">
        <title>Draft Genome Sequence of Rhizobium mesoamericanum STM3625, a Nitrogen-Fixing Symbiont of Mimosa pudica Isolated in French Guiana (South America).</title>
        <authorList>
            <person name="Moulin L."/>
            <person name="Mornico D."/>
            <person name="Melkonian R."/>
            <person name="Klonowska A."/>
        </authorList>
    </citation>
    <scope>NUCLEOTIDE SEQUENCE [LARGE SCALE GENOMIC DNA]</scope>
    <source>
        <strain evidence="4 5">STM3625</strain>
    </source>
</reference>
<dbReference type="HOGENOM" id="CLU_1106429_0_0_5"/>
<evidence type="ECO:0000313" key="4">
    <source>
        <dbReference type="EMBL" id="CCM77143.1"/>
    </source>
</evidence>
<keyword evidence="5" id="KW-1185">Reference proteome</keyword>
<dbReference type="GO" id="GO:0005576">
    <property type="term" value="C:extracellular region"/>
    <property type="evidence" value="ECO:0007669"/>
    <property type="project" value="InterPro"/>
</dbReference>
<dbReference type="EMBL" id="CANI01000028">
    <property type="protein sequence ID" value="CCM77143.1"/>
    <property type="molecule type" value="Genomic_DNA"/>
</dbReference>
<dbReference type="Proteomes" id="UP000009319">
    <property type="component" value="Unassembled WGS sequence"/>
</dbReference>
<feature type="domain" description="Apple" evidence="3">
    <location>
        <begin position="91"/>
        <end position="156"/>
    </location>
</feature>
<sequence>MFFPRAFSERRSRSRKAASALRSVRDVAEGLIIAFTSGVGAIKIFFMSGGERSKEPAPVPFGGETAKLEAPTEITVTPNLPDASAWHLFEHTDLPGYDLPGMPLKLLAAEECKMACEGNDRCRAFTFNEVHHVCFLKGMATEALQFSGAVSGYKGLETDITRIGQDFGPSLSFRTSRDVEVLGKNFRQVLGYKSRCLSRSMHCDLILPSVQLLPEWHVCDAWCPEADAGKPVVRGGCKVRLRLQASASVMA</sequence>
<proteinExistence type="predicted"/>
<dbReference type="GO" id="GO:0006508">
    <property type="term" value="P:proteolysis"/>
    <property type="evidence" value="ECO:0007669"/>
    <property type="project" value="InterPro"/>
</dbReference>
<dbReference type="SUPFAM" id="SSF57414">
    <property type="entry name" value="Hairpin loop containing domain-like"/>
    <property type="match status" value="1"/>
</dbReference>
<dbReference type="InterPro" id="IPR000177">
    <property type="entry name" value="Apple"/>
</dbReference>
<dbReference type="eggNOG" id="COG3904">
    <property type="taxonomic scope" value="Bacteria"/>
</dbReference>
<evidence type="ECO:0000313" key="5">
    <source>
        <dbReference type="Proteomes" id="UP000009319"/>
    </source>
</evidence>
<evidence type="ECO:0000256" key="1">
    <source>
        <dbReference type="ARBA" id="ARBA00022737"/>
    </source>
</evidence>
<dbReference type="SMART" id="SM00223">
    <property type="entry name" value="APPLE"/>
    <property type="match status" value="1"/>
</dbReference>
<dbReference type="AlphaFoldDB" id="K0PTJ5"/>
<protein>
    <recommendedName>
        <fullName evidence="3">Apple domain-containing protein</fullName>
    </recommendedName>
</protein>
<evidence type="ECO:0000256" key="2">
    <source>
        <dbReference type="ARBA" id="ARBA00023157"/>
    </source>
</evidence>
<evidence type="ECO:0000259" key="3">
    <source>
        <dbReference type="SMART" id="SM00223"/>
    </source>
</evidence>
<keyword evidence="1" id="KW-0677">Repeat</keyword>
<dbReference type="InterPro" id="IPR003609">
    <property type="entry name" value="Pan_app"/>
</dbReference>
<gene>
    <name evidence="4" type="ORF">BN77_4194</name>
</gene>
<name>K0PTJ5_9HYPH</name>
<dbReference type="Gene3D" id="3.50.4.10">
    <property type="entry name" value="Hepatocyte Growth Factor"/>
    <property type="match status" value="1"/>
</dbReference>
<accession>K0PTJ5</accession>
<dbReference type="CDD" id="cd01100">
    <property type="entry name" value="APPLE_Factor_XI_like"/>
    <property type="match status" value="1"/>
</dbReference>
<dbReference type="Pfam" id="PF14295">
    <property type="entry name" value="PAN_4"/>
    <property type="match status" value="1"/>
</dbReference>
<keyword evidence="2" id="KW-1015">Disulfide bond</keyword>